<name>A0A0C1ELG6_9BACT</name>
<dbReference type="EMBL" id="JSAM01000085">
    <property type="protein sequence ID" value="KIA77274.1"/>
    <property type="molecule type" value="Genomic_DNA"/>
</dbReference>
<protein>
    <submittedName>
        <fullName evidence="1">Uncharacterized protein</fullName>
    </submittedName>
</protein>
<organism evidence="1 2">
    <name type="scientific">Parachlamydia acanthamoebae</name>
    <dbReference type="NCBI Taxonomy" id="83552"/>
    <lineage>
        <taxon>Bacteria</taxon>
        <taxon>Pseudomonadati</taxon>
        <taxon>Chlamydiota</taxon>
        <taxon>Chlamydiia</taxon>
        <taxon>Parachlamydiales</taxon>
        <taxon>Parachlamydiaceae</taxon>
        <taxon>Parachlamydia</taxon>
    </lineage>
</organism>
<dbReference type="RefSeq" id="WP_013925335.1">
    <property type="nucleotide sequence ID" value="NZ_JSAM01000085.1"/>
</dbReference>
<sequence>MKILLIFIALITTITVECSIFLSGASKENIYLNQILNQATTIIKQKHDLYPCGTIIAMPDGVVKELGLCFNTHEKLSEEQLRSLVIDCATELLNQINNNPNIQPFLVKRPFTIKETQIIIYNENKDRRIEIYYPDTSSVQILKGILSIRKQSPESKKIEYFLEETYEEALEKIKMASLNDTGIPKCNTDTQ</sequence>
<gene>
    <name evidence="1" type="ORF">DB43_GP00030</name>
</gene>
<evidence type="ECO:0000313" key="1">
    <source>
        <dbReference type="EMBL" id="KIA77274.1"/>
    </source>
</evidence>
<dbReference type="AlphaFoldDB" id="A0A0C1ELG6"/>
<dbReference type="Proteomes" id="UP000031307">
    <property type="component" value="Unassembled WGS sequence"/>
</dbReference>
<dbReference type="OMA" id="GLCFNTH"/>
<reference evidence="1 2" key="1">
    <citation type="journal article" date="2014" name="Mol. Biol. Evol.">
        <title>Massive expansion of Ubiquitination-related gene families within the Chlamydiae.</title>
        <authorList>
            <person name="Domman D."/>
            <person name="Collingro A."/>
            <person name="Lagkouvardos I."/>
            <person name="Gehre L."/>
            <person name="Weinmaier T."/>
            <person name="Rattei T."/>
            <person name="Subtil A."/>
            <person name="Horn M."/>
        </authorList>
    </citation>
    <scope>NUCLEOTIDE SEQUENCE [LARGE SCALE GENOMIC DNA]</scope>
    <source>
        <strain evidence="1 2">OEW1</strain>
    </source>
</reference>
<comment type="caution">
    <text evidence="1">The sequence shown here is derived from an EMBL/GenBank/DDBJ whole genome shotgun (WGS) entry which is preliminary data.</text>
</comment>
<proteinExistence type="predicted"/>
<evidence type="ECO:0000313" key="2">
    <source>
        <dbReference type="Proteomes" id="UP000031307"/>
    </source>
</evidence>
<accession>A0A0C1ELG6</accession>
<dbReference type="PATRIC" id="fig|83552.4.peg.1568"/>